<name>A0A542YJ60_9MICO</name>
<dbReference type="AlphaFoldDB" id="A0A542YJ60"/>
<dbReference type="GO" id="GO:0008081">
    <property type="term" value="F:phosphoric diester hydrolase activity"/>
    <property type="evidence" value="ECO:0007669"/>
    <property type="project" value="InterPro"/>
</dbReference>
<dbReference type="GO" id="GO:0006629">
    <property type="term" value="P:lipid metabolic process"/>
    <property type="evidence" value="ECO:0007669"/>
    <property type="project" value="InterPro"/>
</dbReference>
<dbReference type="PROSITE" id="PS51704">
    <property type="entry name" value="GP_PDE"/>
    <property type="match status" value="1"/>
</dbReference>
<reference evidence="2 3" key="1">
    <citation type="submission" date="2019-06" db="EMBL/GenBank/DDBJ databases">
        <title>Sequencing the genomes of 1000 actinobacteria strains.</title>
        <authorList>
            <person name="Klenk H.-P."/>
        </authorList>
    </citation>
    <scope>NUCLEOTIDE SEQUENCE [LARGE SCALE GENOMIC DNA]</scope>
    <source>
        <strain evidence="2 3">DSM 26477</strain>
    </source>
</reference>
<evidence type="ECO:0000313" key="3">
    <source>
        <dbReference type="Proteomes" id="UP000317998"/>
    </source>
</evidence>
<evidence type="ECO:0000259" key="1">
    <source>
        <dbReference type="PROSITE" id="PS51704"/>
    </source>
</evidence>
<dbReference type="InterPro" id="IPR030395">
    <property type="entry name" value="GP_PDE_dom"/>
</dbReference>
<dbReference type="EMBL" id="VFOM01000001">
    <property type="protein sequence ID" value="TQL48112.1"/>
    <property type="molecule type" value="Genomic_DNA"/>
</dbReference>
<dbReference type="Gene3D" id="3.20.20.190">
    <property type="entry name" value="Phosphatidylinositol (PI) phosphodiesterase"/>
    <property type="match status" value="1"/>
</dbReference>
<dbReference type="PANTHER" id="PTHR46211">
    <property type="entry name" value="GLYCEROPHOSPHORYL DIESTER PHOSPHODIESTERASE"/>
    <property type="match status" value="1"/>
</dbReference>
<protein>
    <submittedName>
        <fullName evidence="2">Glycerophosphoryl diester phosphodiesterase</fullName>
    </submittedName>
</protein>
<dbReference type="InterPro" id="IPR017946">
    <property type="entry name" value="PLC-like_Pdiesterase_TIM-brl"/>
</dbReference>
<dbReference type="PANTHER" id="PTHR46211:SF14">
    <property type="entry name" value="GLYCEROPHOSPHODIESTER PHOSPHODIESTERASE"/>
    <property type="match status" value="1"/>
</dbReference>
<proteinExistence type="predicted"/>
<dbReference type="Proteomes" id="UP000317998">
    <property type="component" value="Unassembled WGS sequence"/>
</dbReference>
<dbReference type="Pfam" id="PF03009">
    <property type="entry name" value="GDPD"/>
    <property type="match status" value="1"/>
</dbReference>
<dbReference type="OrthoDB" id="5241788at2"/>
<evidence type="ECO:0000313" key="2">
    <source>
        <dbReference type="EMBL" id="TQL48112.1"/>
    </source>
</evidence>
<accession>A0A542YJ60</accession>
<gene>
    <name evidence="2" type="ORF">FB562_1194</name>
</gene>
<sequence>MRGRQTGDGTSSGFLSPAPPRVIAHRGLALEAPENTKLAFLKALSIGVTHLETDVHASADGVAVVSHDPDLVRVAGREVRVDQLTMAELRRIDLGEGQGFSSLAEVLDAFPDARFNIDVKVADAVAPTIEAIREARAVDRVLIASFDNRRRLAVLDALPGAATSASSSGITKALVALRVGSPSLVARALGEVDAVQIPVRYGALPLVTARNVRLLHAAGVEVHVWTINEPAEMGRLLDLGVDGIVTDRADLALDVLRSRL</sequence>
<organism evidence="2 3">
    <name type="scientific">Homoserinimonas aerilata</name>
    <dbReference type="NCBI Taxonomy" id="1162970"/>
    <lineage>
        <taxon>Bacteria</taxon>
        <taxon>Bacillati</taxon>
        <taxon>Actinomycetota</taxon>
        <taxon>Actinomycetes</taxon>
        <taxon>Micrococcales</taxon>
        <taxon>Microbacteriaceae</taxon>
        <taxon>Homoserinimonas</taxon>
    </lineage>
</organism>
<feature type="domain" description="GP-PDE" evidence="1">
    <location>
        <begin position="20"/>
        <end position="256"/>
    </location>
</feature>
<comment type="caution">
    <text evidence="2">The sequence shown here is derived from an EMBL/GenBank/DDBJ whole genome shotgun (WGS) entry which is preliminary data.</text>
</comment>
<dbReference type="SUPFAM" id="SSF51695">
    <property type="entry name" value="PLC-like phosphodiesterases"/>
    <property type="match status" value="1"/>
</dbReference>
<keyword evidence="3" id="KW-1185">Reference proteome</keyword>
<dbReference type="CDD" id="cd08561">
    <property type="entry name" value="GDPD_cytoplasmic_ScUgpQ2_like"/>
    <property type="match status" value="1"/>
</dbReference>
<dbReference type="RefSeq" id="WP_141880294.1">
    <property type="nucleotide sequence ID" value="NZ_VFOM01000001.1"/>
</dbReference>